<dbReference type="GeneID" id="55475293"/>
<accession>U5MWR8</accession>
<evidence type="ECO:0000313" key="2">
    <source>
        <dbReference type="Proteomes" id="UP000017118"/>
    </source>
</evidence>
<dbReference type="Pfam" id="PF20288">
    <property type="entry name" value="MC2"/>
    <property type="match status" value="1"/>
</dbReference>
<dbReference type="eggNOG" id="ENOG5032RUZ">
    <property type="taxonomic scope" value="Bacteria"/>
</dbReference>
<dbReference type="HOGENOM" id="CLU_134406_0_1_9"/>
<organism evidence="1 2">
    <name type="scientific">Clostridium saccharobutylicum DSM 13864</name>
    <dbReference type="NCBI Taxonomy" id="1345695"/>
    <lineage>
        <taxon>Bacteria</taxon>
        <taxon>Bacillati</taxon>
        <taxon>Bacillota</taxon>
        <taxon>Clostridia</taxon>
        <taxon>Eubacteriales</taxon>
        <taxon>Clostridiaceae</taxon>
        <taxon>Clostridium</taxon>
    </lineage>
</organism>
<dbReference type="EMBL" id="CP006721">
    <property type="protein sequence ID" value="AGX43872.1"/>
    <property type="molecule type" value="Genomic_DNA"/>
</dbReference>
<name>U5MWR8_CLOSA</name>
<dbReference type="InterPro" id="IPR046904">
    <property type="entry name" value="ABC-3C_MC2"/>
</dbReference>
<protein>
    <submittedName>
        <fullName evidence="1">Uncharacterized protein</fullName>
    </submittedName>
</protein>
<dbReference type="RefSeq" id="WP_022747017.1">
    <property type="nucleotide sequence ID" value="NC_022571.1"/>
</dbReference>
<gene>
    <name evidence="1" type="ORF">CLSA_c29050</name>
</gene>
<dbReference type="KEGG" id="csb:CLSA_c29050"/>
<keyword evidence="2" id="KW-1185">Reference proteome</keyword>
<dbReference type="PATRIC" id="fig|1345695.10.peg.987"/>
<reference evidence="1 2" key="1">
    <citation type="journal article" date="2013" name="Genome Announc.">
        <title>Complete Genome Sequence of the Solvent Producer Clostridium saccharobutylicum NCP262 (DSM 13864).</title>
        <authorList>
            <person name="Poehlein A."/>
            <person name="Hartwich K."/>
            <person name="Krabben P."/>
            <person name="Ehrenreich A."/>
            <person name="Liebl W."/>
            <person name="Durre P."/>
            <person name="Gottschalk G."/>
            <person name="Daniel R."/>
        </authorList>
    </citation>
    <scope>NUCLEOTIDE SEQUENCE [LARGE SCALE GENOMIC DNA]</scope>
    <source>
        <strain evidence="1">DSM 13864</strain>
    </source>
</reference>
<dbReference type="Proteomes" id="UP000017118">
    <property type="component" value="Chromosome"/>
</dbReference>
<evidence type="ECO:0000313" key="1">
    <source>
        <dbReference type="EMBL" id="AGX43872.1"/>
    </source>
</evidence>
<proteinExistence type="predicted"/>
<sequence>MVELKLYNTPIEISIRILLILNRFKRALEINSIIIYDHLMLHIGDVDKNCLSLHPANPYHATELLAKRRTVQSAINLLMKKGLVNIICSKDGFKYKDSEIGEYFLSYFESEYYFKLCNNVDILAERFSDFTEAELNEFINNNIHMWKDETKTDILFRGEFID</sequence>
<dbReference type="OrthoDB" id="8662245at2"/>
<dbReference type="AlphaFoldDB" id="U5MWR8"/>